<reference evidence="3 4" key="1">
    <citation type="submission" date="2022-12" db="EMBL/GenBank/DDBJ databases">
        <title>Genomic features and morphological characterization of a novel Knufia sp. strain isolated from spacecraft assembly facility.</title>
        <authorList>
            <person name="Teixeira M."/>
            <person name="Chander A.M."/>
            <person name="Stajich J.E."/>
            <person name="Venkateswaran K."/>
        </authorList>
    </citation>
    <scope>NUCLEOTIDE SEQUENCE [LARGE SCALE GENOMIC DNA]</scope>
    <source>
        <strain evidence="3 4">FJI-L2-BK-P2</strain>
    </source>
</reference>
<feature type="domain" description="Nephrocystin 3-like N-terminal" evidence="2">
    <location>
        <begin position="105"/>
        <end position="269"/>
    </location>
</feature>
<dbReference type="Pfam" id="PF24883">
    <property type="entry name" value="NPHP3_N"/>
    <property type="match status" value="1"/>
</dbReference>
<evidence type="ECO:0000256" key="1">
    <source>
        <dbReference type="ARBA" id="ARBA00022737"/>
    </source>
</evidence>
<gene>
    <name evidence="3" type="ORF">OHC33_003718</name>
</gene>
<evidence type="ECO:0000313" key="3">
    <source>
        <dbReference type="EMBL" id="KAK5955039.1"/>
    </source>
</evidence>
<dbReference type="PANTHER" id="PTHR10039">
    <property type="entry name" value="AMELOGENIN"/>
    <property type="match status" value="1"/>
</dbReference>
<evidence type="ECO:0000259" key="2">
    <source>
        <dbReference type="Pfam" id="PF24883"/>
    </source>
</evidence>
<dbReference type="PANTHER" id="PTHR10039:SF5">
    <property type="entry name" value="NACHT DOMAIN-CONTAINING PROTEIN"/>
    <property type="match status" value="1"/>
</dbReference>
<dbReference type="Gene3D" id="3.40.50.300">
    <property type="entry name" value="P-loop containing nucleotide triphosphate hydrolases"/>
    <property type="match status" value="1"/>
</dbReference>
<dbReference type="Proteomes" id="UP001316803">
    <property type="component" value="Unassembled WGS sequence"/>
</dbReference>
<dbReference type="AlphaFoldDB" id="A0AAN8I6U2"/>
<dbReference type="InterPro" id="IPR027417">
    <property type="entry name" value="P-loop_NTPase"/>
</dbReference>
<evidence type="ECO:0000313" key="4">
    <source>
        <dbReference type="Proteomes" id="UP001316803"/>
    </source>
</evidence>
<dbReference type="InterPro" id="IPR056884">
    <property type="entry name" value="NPHP3-like_N"/>
</dbReference>
<dbReference type="EMBL" id="JAKLMC020000007">
    <property type="protein sequence ID" value="KAK5955039.1"/>
    <property type="molecule type" value="Genomic_DNA"/>
</dbReference>
<sequence length="719" mass="80113">MMANQNEPCIPTNEQYAALDDKSGCNGRDKEVEAAEHDPNAGHVFTDTKVLGNGLTILGNVYSDEVLRGVGQEDRRALMQRFLYYDGMQSRLEQIRARAGSPESVRWIWSTTFPEWLEKTDAFYWITGQAGSGKSSLMKHISRSGRTLEALQRSGTQWTTVDFFFDFRMGRDLPNRIEGMFRAFLHQLVQKLPSAAPGIYETGRASAEQLTMHELADLVAECIRSIEQNVCVFTDGLDEYQGLNDELLAAIQTFADQARPKVKICLASRPEPLFKERLSRFQHIAVQDYNDEGIKFYTGSAWQNQHVDAGAKFSKEMSDLIREKAAGSFLWARLAVDEAVQGVLAGTPREQLLRDLTKLPTDIRAMYEDMLNRLPNAMQTAAIIMLRLIDAAGGQLELDKLCAAFASAIRHADIETPILFSDLSADSTALVLGLLGGFIDVVKADLPVREKLCVRFESSTLQIRSNDSVMIKFSHETLRALCSHSVWLNHRTPSSFLTMYPDNLWLRLYTAEMVACKYWILAHWAWAPARVLDSWEKPHLQLLLSIVVHHTQEAGEITSNLLSTVLIDIMQIANIPGDIFNPRIVPGDRMCKVIEVLSLAPVFDLGVDCSAAIYAARILHGYLDSIVVFDDPARICTVHLKEEASQIVNLLEYAAAHQGSVPPDVAVYESYNCGVAGTDGRGGDFSHGLLLGRYPDTTKVGSFTTMEEIQDRSPNPAMA</sequence>
<proteinExistence type="predicted"/>
<keyword evidence="1" id="KW-0677">Repeat</keyword>
<comment type="caution">
    <text evidence="3">The sequence shown here is derived from an EMBL/GenBank/DDBJ whole genome shotgun (WGS) entry which is preliminary data.</text>
</comment>
<name>A0AAN8I6U2_9EURO</name>
<keyword evidence="4" id="KW-1185">Reference proteome</keyword>
<organism evidence="3 4">
    <name type="scientific">Knufia fluminis</name>
    <dbReference type="NCBI Taxonomy" id="191047"/>
    <lineage>
        <taxon>Eukaryota</taxon>
        <taxon>Fungi</taxon>
        <taxon>Dikarya</taxon>
        <taxon>Ascomycota</taxon>
        <taxon>Pezizomycotina</taxon>
        <taxon>Eurotiomycetes</taxon>
        <taxon>Chaetothyriomycetidae</taxon>
        <taxon>Chaetothyriales</taxon>
        <taxon>Trichomeriaceae</taxon>
        <taxon>Knufia</taxon>
    </lineage>
</organism>
<accession>A0AAN8I6U2</accession>
<protein>
    <recommendedName>
        <fullName evidence="2">Nephrocystin 3-like N-terminal domain-containing protein</fullName>
    </recommendedName>
</protein>
<dbReference type="SUPFAM" id="SSF52540">
    <property type="entry name" value="P-loop containing nucleoside triphosphate hydrolases"/>
    <property type="match status" value="1"/>
</dbReference>